<keyword evidence="3" id="KW-0010">Activator</keyword>
<reference evidence="6 7" key="1">
    <citation type="submission" date="2019-03" db="EMBL/GenBank/DDBJ databases">
        <title>Nitrincola sp. nov. isolated from an Indian soda lake.</title>
        <authorList>
            <person name="Joshi A."/>
            <person name="Thite S.V."/>
            <person name="Joseph N."/>
            <person name="Dhotre D."/>
            <person name="Moorthy M."/>
            <person name="Shouche Y.S."/>
        </authorList>
    </citation>
    <scope>NUCLEOTIDE SEQUENCE [LARGE SCALE GENOMIC DNA]</scope>
    <source>
        <strain evidence="6 7">MEB193</strain>
    </source>
</reference>
<gene>
    <name evidence="6" type="ORF">E1H14_12690</name>
</gene>
<dbReference type="InterPro" id="IPR050204">
    <property type="entry name" value="AraC_XylS_family_regulators"/>
</dbReference>
<dbReference type="GO" id="GO:0003700">
    <property type="term" value="F:DNA-binding transcription factor activity"/>
    <property type="evidence" value="ECO:0007669"/>
    <property type="project" value="InterPro"/>
</dbReference>
<evidence type="ECO:0000313" key="7">
    <source>
        <dbReference type="Proteomes" id="UP000325302"/>
    </source>
</evidence>
<dbReference type="OrthoDB" id="6003540at2"/>
<dbReference type="EMBL" id="SMRS01000012">
    <property type="protein sequence ID" value="KAA0873592.1"/>
    <property type="molecule type" value="Genomic_DNA"/>
</dbReference>
<dbReference type="SMART" id="SM00342">
    <property type="entry name" value="HTH_ARAC"/>
    <property type="match status" value="1"/>
</dbReference>
<dbReference type="PANTHER" id="PTHR46796:SF6">
    <property type="entry name" value="ARAC SUBFAMILY"/>
    <property type="match status" value="1"/>
</dbReference>
<dbReference type="SUPFAM" id="SSF46689">
    <property type="entry name" value="Homeodomain-like"/>
    <property type="match status" value="1"/>
</dbReference>
<keyword evidence="7" id="KW-1185">Reference proteome</keyword>
<dbReference type="RefSeq" id="WP_149391856.1">
    <property type="nucleotide sequence ID" value="NZ_SMRS01000012.1"/>
</dbReference>
<dbReference type="PROSITE" id="PS00041">
    <property type="entry name" value="HTH_ARAC_FAMILY_1"/>
    <property type="match status" value="1"/>
</dbReference>
<dbReference type="Pfam" id="PF14525">
    <property type="entry name" value="AraC_binding_2"/>
    <property type="match status" value="1"/>
</dbReference>
<organism evidence="6 7">
    <name type="scientific">Nitrincola tapanii</name>
    <dbReference type="NCBI Taxonomy" id="1708751"/>
    <lineage>
        <taxon>Bacteria</taxon>
        <taxon>Pseudomonadati</taxon>
        <taxon>Pseudomonadota</taxon>
        <taxon>Gammaproteobacteria</taxon>
        <taxon>Oceanospirillales</taxon>
        <taxon>Oceanospirillaceae</taxon>
        <taxon>Nitrincola</taxon>
    </lineage>
</organism>
<dbReference type="Proteomes" id="UP000325302">
    <property type="component" value="Unassembled WGS sequence"/>
</dbReference>
<keyword evidence="2" id="KW-0238">DNA-binding</keyword>
<dbReference type="InterPro" id="IPR009057">
    <property type="entry name" value="Homeodomain-like_sf"/>
</dbReference>
<evidence type="ECO:0000256" key="1">
    <source>
        <dbReference type="ARBA" id="ARBA00023015"/>
    </source>
</evidence>
<sequence>MLNEVLAQSVVFHATFPSEVSDYVNRHLGQHRLEMLDKETSRASLHYREFADIGLSKISYGNQARVICPDLVDIYHFQLVTQGQCYWRMRDQELLLKQGQALMLNPQQSQELIYSPDCEKLIVKVPREILNAACLDYAGNLPRSGVQFASRVVDLNQSLAFMRLFEAVLHEADQDEIDLSRIDTSYRNLLLQKMIASFPSNICQDSEESSRDKILSRALSFIREHIKEEIAVDELADLCNVSTRTLYNLFAKHLDSTPKQYIKNARLKDLQNEILHNRKIRNVTEVALDYGFTHLGRFSSDYRRLFGELPSETFRRSRG</sequence>
<evidence type="ECO:0000256" key="3">
    <source>
        <dbReference type="ARBA" id="ARBA00023159"/>
    </source>
</evidence>
<evidence type="ECO:0000259" key="5">
    <source>
        <dbReference type="PROSITE" id="PS01124"/>
    </source>
</evidence>
<feature type="domain" description="HTH araC/xylS-type" evidence="5">
    <location>
        <begin position="216"/>
        <end position="316"/>
    </location>
</feature>
<dbReference type="InterPro" id="IPR018060">
    <property type="entry name" value="HTH_AraC"/>
</dbReference>
<name>A0A5A9VZ54_9GAMM</name>
<dbReference type="InterPro" id="IPR035418">
    <property type="entry name" value="AraC-bd_2"/>
</dbReference>
<proteinExistence type="predicted"/>
<dbReference type="Gene3D" id="1.10.10.60">
    <property type="entry name" value="Homeodomain-like"/>
    <property type="match status" value="1"/>
</dbReference>
<keyword evidence="1" id="KW-0805">Transcription regulation</keyword>
<dbReference type="InterPro" id="IPR037923">
    <property type="entry name" value="HTH-like"/>
</dbReference>
<dbReference type="PROSITE" id="PS01124">
    <property type="entry name" value="HTH_ARAC_FAMILY_2"/>
    <property type="match status" value="1"/>
</dbReference>
<keyword evidence="4" id="KW-0804">Transcription</keyword>
<accession>A0A5A9VZ54</accession>
<comment type="caution">
    <text evidence="6">The sequence shown here is derived from an EMBL/GenBank/DDBJ whole genome shotgun (WGS) entry which is preliminary data.</text>
</comment>
<dbReference type="InterPro" id="IPR018062">
    <property type="entry name" value="HTH_AraC-typ_CS"/>
</dbReference>
<dbReference type="Pfam" id="PF12833">
    <property type="entry name" value="HTH_18"/>
    <property type="match status" value="1"/>
</dbReference>
<protein>
    <submittedName>
        <fullName evidence="6">AraC family transcriptional regulator</fullName>
    </submittedName>
</protein>
<dbReference type="GO" id="GO:0043565">
    <property type="term" value="F:sequence-specific DNA binding"/>
    <property type="evidence" value="ECO:0007669"/>
    <property type="project" value="InterPro"/>
</dbReference>
<evidence type="ECO:0000256" key="2">
    <source>
        <dbReference type="ARBA" id="ARBA00023125"/>
    </source>
</evidence>
<dbReference type="SUPFAM" id="SSF51215">
    <property type="entry name" value="Regulatory protein AraC"/>
    <property type="match status" value="1"/>
</dbReference>
<dbReference type="PANTHER" id="PTHR46796">
    <property type="entry name" value="HTH-TYPE TRANSCRIPTIONAL ACTIVATOR RHAS-RELATED"/>
    <property type="match status" value="1"/>
</dbReference>
<dbReference type="AlphaFoldDB" id="A0A5A9VZ54"/>
<evidence type="ECO:0000313" key="6">
    <source>
        <dbReference type="EMBL" id="KAA0873592.1"/>
    </source>
</evidence>
<evidence type="ECO:0000256" key="4">
    <source>
        <dbReference type="ARBA" id="ARBA00023163"/>
    </source>
</evidence>